<organism evidence="5 6">
    <name type="scientific">Pseudoalteromonas aurantia 208</name>
    <dbReference type="NCBI Taxonomy" id="1314867"/>
    <lineage>
        <taxon>Bacteria</taxon>
        <taxon>Pseudomonadati</taxon>
        <taxon>Pseudomonadota</taxon>
        <taxon>Gammaproteobacteria</taxon>
        <taxon>Alteromonadales</taxon>
        <taxon>Pseudoalteromonadaceae</taxon>
        <taxon>Pseudoalteromonas</taxon>
    </lineage>
</organism>
<dbReference type="RefSeq" id="WP_192507344.1">
    <property type="nucleotide sequence ID" value="NZ_AQGV01000012.1"/>
</dbReference>
<protein>
    <submittedName>
        <fullName evidence="5">Polar amino acid transport system substrate-binding protein</fullName>
    </submittedName>
</protein>
<evidence type="ECO:0000256" key="2">
    <source>
        <dbReference type="ARBA" id="ARBA00022729"/>
    </source>
</evidence>
<dbReference type="Pfam" id="PF00497">
    <property type="entry name" value="SBP_bac_3"/>
    <property type="match status" value="1"/>
</dbReference>
<evidence type="ECO:0000259" key="4">
    <source>
        <dbReference type="SMART" id="SM00062"/>
    </source>
</evidence>
<keyword evidence="2 3" id="KW-0732">Signal</keyword>
<evidence type="ECO:0000256" key="1">
    <source>
        <dbReference type="ARBA" id="ARBA00010333"/>
    </source>
</evidence>
<gene>
    <name evidence="5" type="ORF">PAUR_a1485</name>
</gene>
<comment type="caution">
    <text evidence="5">The sequence shown here is derived from an EMBL/GenBank/DDBJ whole genome shotgun (WGS) entry which is preliminary data.</text>
</comment>
<feature type="domain" description="Solute-binding protein family 3/N-terminal" evidence="4">
    <location>
        <begin position="31"/>
        <end position="256"/>
    </location>
</feature>
<feature type="signal peptide" evidence="3">
    <location>
        <begin position="1"/>
        <end position="25"/>
    </location>
</feature>
<evidence type="ECO:0000256" key="3">
    <source>
        <dbReference type="SAM" id="SignalP"/>
    </source>
</evidence>
<reference evidence="5 6" key="1">
    <citation type="submission" date="2015-03" db="EMBL/GenBank/DDBJ databases">
        <title>Genome sequence of Pseudoalteromonas aurantia.</title>
        <authorList>
            <person name="Xie B.-B."/>
            <person name="Rong J.-C."/>
            <person name="Qin Q.-L."/>
            <person name="Zhang Y.-Z."/>
        </authorList>
    </citation>
    <scope>NUCLEOTIDE SEQUENCE [LARGE SCALE GENOMIC DNA]</scope>
    <source>
        <strain evidence="5 6">208</strain>
    </source>
</reference>
<name>A0ABR9EAH8_9GAMM</name>
<accession>A0ABR9EAH8</accession>
<dbReference type="PANTHER" id="PTHR35936:SF19">
    <property type="entry name" value="AMINO-ACID-BINDING PROTEIN YXEM-RELATED"/>
    <property type="match status" value="1"/>
</dbReference>
<keyword evidence="6" id="KW-1185">Reference proteome</keyword>
<dbReference type="Gene3D" id="3.40.190.10">
    <property type="entry name" value="Periplasmic binding protein-like II"/>
    <property type="match status" value="2"/>
</dbReference>
<comment type="similarity">
    <text evidence="1">Belongs to the bacterial solute-binding protein 3 family.</text>
</comment>
<feature type="chain" id="PRO_5046304963" evidence="3">
    <location>
        <begin position="26"/>
        <end position="256"/>
    </location>
</feature>
<dbReference type="EMBL" id="AQGV01000012">
    <property type="protein sequence ID" value="MBE0367992.1"/>
    <property type="molecule type" value="Genomic_DNA"/>
</dbReference>
<proteinExistence type="inferred from homology"/>
<evidence type="ECO:0000313" key="5">
    <source>
        <dbReference type="EMBL" id="MBE0367992.1"/>
    </source>
</evidence>
<dbReference type="PANTHER" id="PTHR35936">
    <property type="entry name" value="MEMBRANE-BOUND LYTIC MUREIN TRANSGLYCOSYLASE F"/>
    <property type="match status" value="1"/>
</dbReference>
<sequence length="256" mass="29223">MPIITYIFKFSIATLLLCVSFVNTAKECIDPVKVGFVVEWPPLTMLTASGADGLDVNIAKMVFKQWGQCTFFVKLPSSARSFNELERGSVDVVLMTSYTKERAKLGLYSAPYRTEKMRLFSINSPVNITSLEQILTQNIRIGVSLGSYYGEEVKDLANQDKYQEQFIAIASIKRRAELLAIGRVDYIIEDKITGQYIASKLALDKLKVWPYPVHDNDVHFLLRKERFTLEQVEEINHIIKSLKPKIDDLVKRYEQG</sequence>
<evidence type="ECO:0000313" key="6">
    <source>
        <dbReference type="Proteomes" id="UP000615755"/>
    </source>
</evidence>
<dbReference type="Proteomes" id="UP000615755">
    <property type="component" value="Unassembled WGS sequence"/>
</dbReference>
<dbReference type="SUPFAM" id="SSF53850">
    <property type="entry name" value="Periplasmic binding protein-like II"/>
    <property type="match status" value="1"/>
</dbReference>
<dbReference type="SMART" id="SM00062">
    <property type="entry name" value="PBPb"/>
    <property type="match status" value="1"/>
</dbReference>
<dbReference type="InterPro" id="IPR001638">
    <property type="entry name" value="Solute-binding_3/MltF_N"/>
</dbReference>